<proteinExistence type="predicted"/>
<protein>
    <submittedName>
        <fullName evidence="1">Uncharacterized protein</fullName>
    </submittedName>
</protein>
<name>A0A223D5J7_9BACL</name>
<dbReference type="RefSeq" id="WP_094238095.1">
    <property type="nucleotide sequence ID" value="NZ_CP022657.1"/>
</dbReference>
<dbReference type="AlphaFoldDB" id="A0A223D5J7"/>
<organism evidence="1 2">
    <name type="scientific">Tumebacillus algifaecis</name>
    <dbReference type="NCBI Taxonomy" id="1214604"/>
    <lineage>
        <taxon>Bacteria</taxon>
        <taxon>Bacillati</taxon>
        <taxon>Bacillota</taxon>
        <taxon>Bacilli</taxon>
        <taxon>Bacillales</taxon>
        <taxon>Alicyclobacillaceae</taxon>
        <taxon>Tumebacillus</taxon>
    </lineage>
</organism>
<dbReference type="Proteomes" id="UP000214688">
    <property type="component" value="Chromosome"/>
</dbReference>
<accession>A0A223D5J7</accession>
<gene>
    <name evidence="1" type="ORF">CIG75_19235</name>
</gene>
<dbReference type="EMBL" id="CP022657">
    <property type="protein sequence ID" value="ASS76868.1"/>
    <property type="molecule type" value="Genomic_DNA"/>
</dbReference>
<sequence>MLAVAESAQDAIERFNALCNSCTAYASAERRLKQCPTCNIETMRNATLVDETRRLNARGRG</sequence>
<keyword evidence="2" id="KW-1185">Reference proteome</keyword>
<evidence type="ECO:0000313" key="1">
    <source>
        <dbReference type="EMBL" id="ASS76868.1"/>
    </source>
</evidence>
<evidence type="ECO:0000313" key="2">
    <source>
        <dbReference type="Proteomes" id="UP000214688"/>
    </source>
</evidence>
<reference evidence="1 2" key="1">
    <citation type="journal article" date="2015" name="Int. J. Syst. Evol. Microbiol.">
        <title>Tumebacillus algifaecis sp. nov., isolated from decomposing algal scum.</title>
        <authorList>
            <person name="Wu Y.F."/>
            <person name="Zhang B."/>
            <person name="Xing P."/>
            <person name="Wu Q.L."/>
            <person name="Liu S.J."/>
        </authorList>
    </citation>
    <scope>NUCLEOTIDE SEQUENCE [LARGE SCALE GENOMIC DNA]</scope>
    <source>
        <strain evidence="1 2">THMBR28</strain>
    </source>
</reference>
<dbReference type="KEGG" id="tab:CIG75_19235"/>